<organism evidence="8 9">
    <name type="scientific">Neovison vison</name>
    <name type="common">American mink</name>
    <name type="synonym">Mustela vison</name>
    <dbReference type="NCBI Taxonomy" id="452646"/>
    <lineage>
        <taxon>Eukaryota</taxon>
        <taxon>Metazoa</taxon>
        <taxon>Chordata</taxon>
        <taxon>Craniata</taxon>
        <taxon>Vertebrata</taxon>
        <taxon>Euteleostomi</taxon>
        <taxon>Mammalia</taxon>
        <taxon>Eutheria</taxon>
        <taxon>Laurasiatheria</taxon>
        <taxon>Carnivora</taxon>
        <taxon>Caniformia</taxon>
        <taxon>Musteloidea</taxon>
        <taxon>Mustelidae</taxon>
        <taxon>Mustelinae</taxon>
        <taxon>Neogale</taxon>
    </lineage>
</organism>
<dbReference type="GeneTree" id="ENSGT00940000165777"/>
<reference evidence="8" key="2">
    <citation type="submission" date="2025-09" db="UniProtKB">
        <authorList>
            <consortium name="Ensembl"/>
        </authorList>
    </citation>
    <scope>IDENTIFICATION</scope>
</reference>
<keyword evidence="5" id="KW-0539">Nucleus</keyword>
<dbReference type="Proteomes" id="UP000694425">
    <property type="component" value="Unplaced"/>
</dbReference>
<dbReference type="GO" id="GO:0005672">
    <property type="term" value="C:transcription factor TFIIA complex"/>
    <property type="evidence" value="ECO:0007669"/>
    <property type="project" value="InterPro"/>
</dbReference>
<dbReference type="SUPFAM" id="SSF50784">
    <property type="entry name" value="Transcription factor IIA (TFIIA), beta-barrel domain"/>
    <property type="match status" value="1"/>
</dbReference>
<evidence type="ECO:0000256" key="6">
    <source>
        <dbReference type="ARBA" id="ARBA00029898"/>
    </source>
</evidence>
<keyword evidence="4" id="KW-0804">Transcription</keyword>
<evidence type="ECO:0000256" key="3">
    <source>
        <dbReference type="ARBA" id="ARBA00023015"/>
    </source>
</evidence>
<dbReference type="PANTHER" id="PTHR10966">
    <property type="entry name" value="TRANSCRIPTION INITIATION FACTOR IIA SUBUNIT 2"/>
    <property type="match status" value="1"/>
</dbReference>
<protein>
    <recommendedName>
        <fullName evidence="6">Transcription initiation factor IIA gamma chain</fullName>
    </recommendedName>
</protein>
<dbReference type="Gene3D" id="2.30.18.10">
    <property type="entry name" value="Transcription factor IIA (TFIIA), beta-barrel domain"/>
    <property type="match status" value="1"/>
</dbReference>
<comment type="subcellular location">
    <subcellularLocation>
        <location evidence="1">Nucleus</location>
    </subcellularLocation>
</comment>
<keyword evidence="9" id="KW-1185">Reference proteome</keyword>
<name>A0A8C7AVP1_NEOVI</name>
<dbReference type="Ensembl" id="ENSNVIT00000016524.1">
    <property type="protein sequence ID" value="ENSNVIP00000014147.1"/>
    <property type="gene ID" value="ENSNVIG00000011131.1"/>
</dbReference>
<reference evidence="8" key="1">
    <citation type="submission" date="2025-08" db="UniProtKB">
        <authorList>
            <consortium name="Ensembl"/>
        </authorList>
    </citation>
    <scope>IDENTIFICATION</scope>
</reference>
<dbReference type="InterPro" id="IPR009088">
    <property type="entry name" value="TFIIA_b-brl"/>
</dbReference>
<keyword evidence="3" id="KW-0805">Transcription regulation</keyword>
<dbReference type="GO" id="GO:0006367">
    <property type="term" value="P:transcription initiation at RNA polymerase II promoter"/>
    <property type="evidence" value="ECO:0007669"/>
    <property type="project" value="InterPro"/>
</dbReference>
<dbReference type="InterPro" id="IPR003194">
    <property type="entry name" value="TFIIA_gsu"/>
</dbReference>
<proteinExistence type="inferred from homology"/>
<feature type="domain" description="Transcription initiation factor IIA gamma subunit C-terminal" evidence="7">
    <location>
        <begin position="26"/>
        <end position="64"/>
    </location>
</feature>
<evidence type="ECO:0000256" key="4">
    <source>
        <dbReference type="ARBA" id="ARBA00023163"/>
    </source>
</evidence>
<comment type="similarity">
    <text evidence="2">Belongs to the TFIIA subunit 2 family.</text>
</comment>
<evidence type="ECO:0000313" key="8">
    <source>
        <dbReference type="Ensembl" id="ENSNVIP00000014147.1"/>
    </source>
</evidence>
<evidence type="ECO:0000256" key="1">
    <source>
        <dbReference type="ARBA" id="ARBA00004123"/>
    </source>
</evidence>
<dbReference type="Gene3D" id="1.10.287.190">
    <property type="entry name" value="Transcription factor IIA gamma subunit, alpha-helical domain"/>
    <property type="match status" value="1"/>
</dbReference>
<dbReference type="InterPro" id="IPR009083">
    <property type="entry name" value="TFIIA_a-hlx"/>
</dbReference>
<evidence type="ECO:0000313" key="9">
    <source>
        <dbReference type="Proteomes" id="UP000694425"/>
    </source>
</evidence>
<dbReference type="CDD" id="cd10014">
    <property type="entry name" value="TFIIA_gamma_C"/>
    <property type="match status" value="1"/>
</dbReference>
<dbReference type="AlphaFoldDB" id="A0A8C7AVP1"/>
<dbReference type="Pfam" id="PF02751">
    <property type="entry name" value="TFIIA_gamma_C"/>
    <property type="match status" value="1"/>
</dbReference>
<evidence type="ECO:0000256" key="2">
    <source>
        <dbReference type="ARBA" id="ARBA00007675"/>
    </source>
</evidence>
<accession>A0A8C7AVP1</accession>
<sequence length="121" mass="14305">MAHQLYRNTSLGNSLQGSLNELIYSLNTNRFCDNEWNFVLNDVEFRKVTELTKVDKVKIVATDGKDTGSNSTERIEKNGFLMTSSFIIYLFFEEKHSRDFINLFYHRRNDCTMLYILSELW</sequence>
<evidence type="ECO:0000259" key="7">
    <source>
        <dbReference type="Pfam" id="PF02751"/>
    </source>
</evidence>
<dbReference type="InterPro" id="IPR015871">
    <property type="entry name" value="TFIIA_gsu_C"/>
</dbReference>
<evidence type="ECO:0000256" key="5">
    <source>
        <dbReference type="ARBA" id="ARBA00023242"/>
    </source>
</evidence>